<gene>
    <name evidence="3" type="ORF">VCB98_13605</name>
</gene>
<comment type="caution">
    <text evidence="3">The sequence shown here is derived from an EMBL/GenBank/DDBJ whole genome shotgun (WGS) entry which is preliminary data.</text>
</comment>
<feature type="region of interest" description="Disordered" evidence="2">
    <location>
        <begin position="47"/>
        <end position="73"/>
    </location>
</feature>
<evidence type="ECO:0000256" key="1">
    <source>
        <dbReference type="SAM" id="Coils"/>
    </source>
</evidence>
<accession>A0AAP6JH90</accession>
<dbReference type="RefSeq" id="WP_346053445.1">
    <property type="nucleotide sequence ID" value="NZ_JAYGII010000069.1"/>
</dbReference>
<dbReference type="Proteomes" id="UP001302316">
    <property type="component" value="Unassembled WGS sequence"/>
</dbReference>
<protein>
    <submittedName>
        <fullName evidence="3">YjfB family protein</fullName>
    </submittedName>
</protein>
<evidence type="ECO:0000256" key="2">
    <source>
        <dbReference type="SAM" id="MobiDB-lite"/>
    </source>
</evidence>
<dbReference type="EMBL" id="JAYGII010000069">
    <property type="protein sequence ID" value="MEA5446858.1"/>
    <property type="molecule type" value="Genomic_DNA"/>
</dbReference>
<reference evidence="3 4" key="1">
    <citation type="submission" date="2023-12" db="EMBL/GenBank/DDBJ databases">
        <title>Whole-genome sequencing of halo(alkali)philic microorganisms from hypersaline lakes.</title>
        <authorList>
            <person name="Sorokin D.Y."/>
            <person name="Merkel A.Y."/>
            <person name="Messina E."/>
            <person name="Yakimov M."/>
        </authorList>
    </citation>
    <scope>NUCLEOTIDE SEQUENCE [LARGE SCALE GENOMIC DNA]</scope>
    <source>
        <strain evidence="3 4">AB-CW1</strain>
    </source>
</reference>
<dbReference type="Pfam" id="PF14070">
    <property type="entry name" value="YjfB_motility"/>
    <property type="match status" value="1"/>
</dbReference>
<name>A0AAP6JH90_9GAMM</name>
<evidence type="ECO:0000313" key="3">
    <source>
        <dbReference type="EMBL" id="MEA5446858.1"/>
    </source>
</evidence>
<keyword evidence="4" id="KW-1185">Reference proteome</keyword>
<evidence type="ECO:0000313" key="4">
    <source>
        <dbReference type="Proteomes" id="UP001302316"/>
    </source>
</evidence>
<feature type="coiled-coil region" evidence="1">
    <location>
        <begin position="18"/>
        <end position="45"/>
    </location>
</feature>
<sequence length="73" mass="7566">MADISAIAATASNMSMAQTKAEAEVAVLRRALDAQETQAAQLIESLPDFNPASPATQASAPDPRLGSLIDVRV</sequence>
<keyword evidence="1" id="KW-0175">Coiled coil</keyword>
<proteinExistence type="predicted"/>
<organism evidence="3 4">
    <name type="scientific">Natronospira elongata</name>
    <dbReference type="NCBI Taxonomy" id="3110268"/>
    <lineage>
        <taxon>Bacteria</taxon>
        <taxon>Pseudomonadati</taxon>
        <taxon>Pseudomonadota</taxon>
        <taxon>Gammaproteobacteria</taxon>
        <taxon>Natronospirales</taxon>
        <taxon>Natronospiraceae</taxon>
        <taxon>Natronospira</taxon>
    </lineage>
</organism>
<dbReference type="AlphaFoldDB" id="A0AAP6JH90"/>
<dbReference type="InterPro" id="IPR025906">
    <property type="entry name" value="YjfB_motility"/>
</dbReference>